<evidence type="ECO:0000313" key="2">
    <source>
        <dbReference type="Proteomes" id="UP000660729"/>
    </source>
</evidence>
<proteinExistence type="predicted"/>
<feature type="non-terminal residue" evidence="1">
    <location>
        <position position="1"/>
    </location>
</feature>
<accession>A0A8H6RHC5</accession>
<dbReference type="EMBL" id="JABCIY010000168">
    <property type="protein sequence ID" value="KAF7190787.1"/>
    <property type="molecule type" value="Genomic_DNA"/>
</dbReference>
<sequence length="179" mass="19705">SKHTIDLVTSESRLKSVDKLESSGPKNVFTIRVQWHLRLQASWRGLHPIGLYLPHEAIAVTAGILFAATNSATWLAYAILEGTTGNLPYSLTASLCHNAGAWGDESAMPRSYQPQHRSAVPKQGKSFTAWTTTMRAQAVPNPCRLRVSWSGARVLVFPCATGQDNTMLLLLRPPHKDLF</sequence>
<name>A0A8H6RHC5_9PEZI</name>
<keyword evidence="2" id="KW-1185">Reference proteome</keyword>
<feature type="non-terminal residue" evidence="1">
    <location>
        <position position="179"/>
    </location>
</feature>
<dbReference type="Proteomes" id="UP000660729">
    <property type="component" value="Unassembled WGS sequence"/>
</dbReference>
<comment type="caution">
    <text evidence="1">The sequence shown here is derived from an EMBL/GenBank/DDBJ whole genome shotgun (WGS) entry which is preliminary data.</text>
</comment>
<organism evidence="1 2">
    <name type="scientific">Pseudocercospora fuligena</name>
    <dbReference type="NCBI Taxonomy" id="685502"/>
    <lineage>
        <taxon>Eukaryota</taxon>
        <taxon>Fungi</taxon>
        <taxon>Dikarya</taxon>
        <taxon>Ascomycota</taxon>
        <taxon>Pezizomycotina</taxon>
        <taxon>Dothideomycetes</taxon>
        <taxon>Dothideomycetidae</taxon>
        <taxon>Mycosphaerellales</taxon>
        <taxon>Mycosphaerellaceae</taxon>
        <taxon>Pseudocercospora</taxon>
    </lineage>
</organism>
<evidence type="ECO:0000313" key="1">
    <source>
        <dbReference type="EMBL" id="KAF7190787.1"/>
    </source>
</evidence>
<dbReference type="AlphaFoldDB" id="A0A8H6RHC5"/>
<protein>
    <submittedName>
        <fullName evidence="1">Uncharacterized protein</fullName>
    </submittedName>
</protein>
<gene>
    <name evidence="1" type="ORF">HII31_07946</name>
</gene>
<reference evidence="1" key="1">
    <citation type="submission" date="2020-04" db="EMBL/GenBank/DDBJ databases">
        <title>Draft genome resource of the tomato pathogen Pseudocercospora fuligena.</title>
        <authorList>
            <person name="Zaccaron A."/>
        </authorList>
    </citation>
    <scope>NUCLEOTIDE SEQUENCE</scope>
    <source>
        <strain evidence="1">PF001</strain>
    </source>
</reference>